<accession>A0A0C1ZBR4</accession>
<keyword evidence="1" id="KW-0472">Membrane</keyword>
<keyword evidence="1" id="KW-0812">Transmembrane</keyword>
<organism evidence="2 3">
    <name type="scientific">Enhygromyxa salina</name>
    <dbReference type="NCBI Taxonomy" id="215803"/>
    <lineage>
        <taxon>Bacteria</taxon>
        <taxon>Pseudomonadati</taxon>
        <taxon>Myxococcota</taxon>
        <taxon>Polyangia</taxon>
        <taxon>Nannocystales</taxon>
        <taxon>Nannocystaceae</taxon>
        <taxon>Enhygromyxa</taxon>
    </lineage>
</organism>
<evidence type="ECO:0000256" key="1">
    <source>
        <dbReference type="SAM" id="Phobius"/>
    </source>
</evidence>
<keyword evidence="1" id="KW-1133">Transmembrane helix</keyword>
<dbReference type="InterPro" id="IPR018650">
    <property type="entry name" value="STSV1_Orf64"/>
</dbReference>
<dbReference type="AlphaFoldDB" id="A0A0C1ZBR4"/>
<dbReference type="Pfam" id="PF09852">
    <property type="entry name" value="DUF2079"/>
    <property type="match status" value="1"/>
</dbReference>
<evidence type="ECO:0000313" key="3">
    <source>
        <dbReference type="Proteomes" id="UP000031599"/>
    </source>
</evidence>
<sequence>MSFGLAFTALGTGSNLHNLYLHYTVFSFPAMAAAAVFGLHNLVERLEPARRAPALAGFAAALSCAALLAGDRFGAFSDSQAFLSGNAPLIRELGEAASERYTWLAAAVATIPADASVSATDSLGPHVSTRLRLYHFRDQPDADWLVILESETTRDQRHWLRGRVRQGELEQVARHAKQITIYRRR</sequence>
<proteinExistence type="predicted"/>
<gene>
    <name evidence="2" type="ORF">DB30_05864</name>
</gene>
<comment type="caution">
    <text evidence="2">The sequence shown here is derived from an EMBL/GenBank/DDBJ whole genome shotgun (WGS) entry which is preliminary data.</text>
</comment>
<dbReference type="Proteomes" id="UP000031599">
    <property type="component" value="Unassembled WGS sequence"/>
</dbReference>
<protein>
    <submittedName>
        <fullName evidence="2">Uncharacterized protein</fullName>
    </submittedName>
</protein>
<feature type="transmembrane region" description="Helical" evidence="1">
    <location>
        <begin position="20"/>
        <end position="40"/>
    </location>
</feature>
<dbReference type="EMBL" id="JMCC02000059">
    <property type="protein sequence ID" value="KIG15164.1"/>
    <property type="molecule type" value="Genomic_DNA"/>
</dbReference>
<evidence type="ECO:0000313" key="2">
    <source>
        <dbReference type="EMBL" id="KIG15164.1"/>
    </source>
</evidence>
<reference evidence="2 3" key="1">
    <citation type="submission" date="2014-12" db="EMBL/GenBank/DDBJ databases">
        <title>Genome assembly of Enhygromyxa salina DSM 15201.</title>
        <authorList>
            <person name="Sharma G."/>
            <person name="Subramanian S."/>
        </authorList>
    </citation>
    <scope>NUCLEOTIDE SEQUENCE [LARGE SCALE GENOMIC DNA]</scope>
    <source>
        <strain evidence="2 3">DSM 15201</strain>
    </source>
</reference>
<name>A0A0C1ZBR4_9BACT</name>